<feature type="chain" id="PRO_5019380270" evidence="2">
    <location>
        <begin position="19"/>
        <end position="651"/>
    </location>
</feature>
<proteinExistence type="predicted"/>
<dbReference type="EMBL" id="CP035532">
    <property type="protein sequence ID" value="QBA23582.1"/>
    <property type="molecule type" value="Genomic_DNA"/>
</dbReference>
<feature type="signal peptide" evidence="2">
    <location>
        <begin position="1"/>
        <end position="18"/>
    </location>
</feature>
<dbReference type="Gene3D" id="3.40.50.1820">
    <property type="entry name" value="alpha/beta hydrolase"/>
    <property type="match status" value="1"/>
</dbReference>
<dbReference type="GO" id="GO:0004806">
    <property type="term" value="F:triacylglycerol lipase activity"/>
    <property type="evidence" value="ECO:0007669"/>
    <property type="project" value="InterPro"/>
</dbReference>
<reference evidence="3" key="1">
    <citation type="submission" date="2019-01" db="EMBL/GenBank/DDBJ databases">
        <title>Whole Genome Sequencing for Putative Detection of Antimicrobial Resistance and Potential Virulence Factors in Chryseobacterium indologenes isolated from Nile Tilapia in Tanzania.</title>
        <authorList>
            <person name="Mwega E."/>
            <person name="Mutoloki S."/>
            <person name="Mugimba K."/>
            <person name="Colquhoun D."/>
            <person name="Mdegela R."/>
            <person name="Evensen O."/>
            <person name="Wasteson Y."/>
        </authorList>
    </citation>
    <scope>NUCLEOTIDE SEQUENCE [LARGE SCALE GENOMIC DNA]</scope>
    <source>
        <strain evidence="3">StR 01</strain>
    </source>
</reference>
<dbReference type="Gene3D" id="1.10.260.160">
    <property type="match status" value="1"/>
</dbReference>
<dbReference type="GO" id="GO:0016042">
    <property type="term" value="P:lipid catabolic process"/>
    <property type="evidence" value="ECO:0007669"/>
    <property type="project" value="InterPro"/>
</dbReference>
<keyword evidence="1 2" id="KW-0732">Signal</keyword>
<protein>
    <submittedName>
        <fullName evidence="3">T9SS type A sorting domain-containing protein</fullName>
    </submittedName>
</protein>
<name>A0A411DT70_CHRID</name>
<dbReference type="InterPro" id="IPR005152">
    <property type="entry name" value="Lipase_secreted"/>
</dbReference>
<dbReference type="PANTHER" id="PTHR34853">
    <property type="match status" value="1"/>
</dbReference>
<evidence type="ECO:0000313" key="3">
    <source>
        <dbReference type="EMBL" id="QBA23582.1"/>
    </source>
</evidence>
<dbReference type="SUPFAM" id="SSF53474">
    <property type="entry name" value="alpha/beta-Hydrolases"/>
    <property type="match status" value="1"/>
</dbReference>
<organism evidence="3">
    <name type="scientific">Chryseobacterium indologenes</name>
    <name type="common">Flavobacterium indologenes</name>
    <dbReference type="NCBI Taxonomy" id="253"/>
    <lineage>
        <taxon>Bacteria</taxon>
        <taxon>Pseudomonadati</taxon>
        <taxon>Bacteroidota</taxon>
        <taxon>Flavobacteriia</taxon>
        <taxon>Flavobacteriales</taxon>
        <taxon>Weeksellaceae</taxon>
        <taxon>Chryseobacterium group</taxon>
        <taxon>Chryseobacterium</taxon>
    </lineage>
</organism>
<accession>A0A411DT70</accession>
<evidence type="ECO:0000256" key="1">
    <source>
        <dbReference type="ARBA" id="ARBA00022729"/>
    </source>
</evidence>
<dbReference type="AlphaFoldDB" id="A0A411DT70"/>
<dbReference type="InterPro" id="IPR029058">
    <property type="entry name" value="AB_hydrolase_fold"/>
</dbReference>
<sequence length="651" mass="72340">MKKITTFLLSLTAPFYFAQQAGDVVSAEQKLDLTPQGVINFIANNLGDQNAPEFANYLNSFNLGLKGYKITYYTKNENNVLVKATGLLMYPNVPFKLSTVVSDHGTTDSRHNVPSNFKGALTAGFVVELSYVLNGYILMAPDYVGMGTGDGTHPYVDYATEAGATIDFITAANKVLAQLNIKRYDEYFLAGYSQGAHAAMSTLKRLSISNPGNIKFKYAYMGDGPYDFSGVTLNKGVLEKDIYPFTSFLANVLHTCNNTGYKTYSNDISEVISAEYLDKYNYHVVQDNGGLLWGPVIWRKLFTTSFVNDVTNNPNNKLRLCMKPKDVYDWYNKTPMTLGHSTIDLAIPPENTSKTIDVQRGYYPWWDLNKYKLDSFYWGPLGHVGGILPFTLASNAKFNTLRSGGLLNEWAIAGSIFGKQSEKTSEKPSLLSSQIKPDLGSMQLVEITDFNKEKAQSRTAGDQNLSTLKDGVYLLKVSENNQDKIIPYIKNTPKEVTENEIVQSVAASVLQLKVDQDELTAVNIFDENKTLIRSISSKQYREAGGINIQNLENKNYTFEVVTPYYNLQFSKLAGGILSPESSTDIYTKKQQIVAKSGNNIKNISIYSISGSLIVQQEVNKPVFESGNLEPGIYLVQITLSNGKIINKKVKL</sequence>
<dbReference type="NCBIfam" id="TIGR04183">
    <property type="entry name" value="Por_Secre_tail"/>
    <property type="match status" value="1"/>
</dbReference>
<dbReference type="InterPro" id="IPR026444">
    <property type="entry name" value="Secre_tail"/>
</dbReference>
<evidence type="ECO:0000256" key="2">
    <source>
        <dbReference type="SAM" id="SignalP"/>
    </source>
</evidence>
<gene>
    <name evidence="3" type="ORF">EU348_21355</name>
</gene>
<dbReference type="PANTHER" id="PTHR34853:SF1">
    <property type="entry name" value="LIPASE 5"/>
    <property type="match status" value="1"/>
</dbReference>